<dbReference type="Proteomes" id="UP000789524">
    <property type="component" value="Unassembled WGS sequence"/>
</dbReference>
<comment type="caution">
    <text evidence="2">The sequence shown here is derived from an EMBL/GenBank/DDBJ whole genome shotgun (WGS) entry which is preliminary data.</text>
</comment>
<evidence type="ECO:0000256" key="1">
    <source>
        <dbReference type="SAM" id="SignalP"/>
    </source>
</evidence>
<dbReference type="PANTHER" id="PTHR11008">
    <property type="entry name" value="PROTEIN TAKEOUT-LIKE PROTEIN"/>
    <property type="match status" value="1"/>
</dbReference>
<feature type="chain" id="PRO_5035167877" evidence="1">
    <location>
        <begin position="18"/>
        <end position="232"/>
    </location>
</feature>
<dbReference type="GO" id="GO:0005615">
    <property type="term" value="C:extracellular space"/>
    <property type="evidence" value="ECO:0007669"/>
    <property type="project" value="TreeGrafter"/>
</dbReference>
<evidence type="ECO:0000313" key="3">
    <source>
        <dbReference type="Proteomes" id="UP000789524"/>
    </source>
</evidence>
<dbReference type="SMART" id="SM00700">
    <property type="entry name" value="JHBP"/>
    <property type="match status" value="1"/>
</dbReference>
<dbReference type="OrthoDB" id="7339216at2759"/>
<dbReference type="AlphaFoldDB" id="A0A8J2QXZ3"/>
<gene>
    <name evidence="2" type="ORF">DCHRY22_LOCUS11920</name>
</gene>
<sequence>MKFPVFAILLIVAGANALPSSSDVLVNESYNKLGQRNFVEDQIRWVIEQISNVVKLIGLDPIEVEEKSIDIDVPIVDISIAAILEGLKFEGLSNIRINNLEYSFIFSRLRLDVSLPEISLIVGNSALELDVFGREFLGVFKGSLYIRSVRLAAEVHVNADLEGISLRSISINFSLGGIESDLFLEMQGNDRSDVVNNFLNKRIPDFLKDNERDINRVLEEFVSFILNRIWSS</sequence>
<name>A0A8J2QXZ3_9NEOP</name>
<reference evidence="2" key="1">
    <citation type="submission" date="2021-09" db="EMBL/GenBank/DDBJ databases">
        <authorList>
            <person name="Martin H S."/>
        </authorList>
    </citation>
    <scope>NUCLEOTIDE SEQUENCE</scope>
</reference>
<dbReference type="InterPro" id="IPR038606">
    <property type="entry name" value="To_sf"/>
</dbReference>
<dbReference type="Gene3D" id="3.15.10.30">
    <property type="entry name" value="Haemolymph juvenile hormone binding protein"/>
    <property type="match status" value="1"/>
</dbReference>
<protein>
    <submittedName>
        <fullName evidence="2">(African queen) hypothetical protein</fullName>
    </submittedName>
</protein>
<dbReference type="Pfam" id="PF06585">
    <property type="entry name" value="JHBP"/>
    <property type="match status" value="1"/>
</dbReference>
<dbReference type="PANTHER" id="PTHR11008:SF29">
    <property type="entry name" value="IP17226P"/>
    <property type="match status" value="1"/>
</dbReference>
<proteinExistence type="predicted"/>
<feature type="signal peptide" evidence="1">
    <location>
        <begin position="1"/>
        <end position="17"/>
    </location>
</feature>
<keyword evidence="3" id="KW-1185">Reference proteome</keyword>
<organism evidence="2 3">
    <name type="scientific">Danaus chrysippus</name>
    <name type="common">African queen</name>
    <dbReference type="NCBI Taxonomy" id="151541"/>
    <lineage>
        <taxon>Eukaryota</taxon>
        <taxon>Metazoa</taxon>
        <taxon>Ecdysozoa</taxon>
        <taxon>Arthropoda</taxon>
        <taxon>Hexapoda</taxon>
        <taxon>Insecta</taxon>
        <taxon>Pterygota</taxon>
        <taxon>Neoptera</taxon>
        <taxon>Endopterygota</taxon>
        <taxon>Lepidoptera</taxon>
        <taxon>Glossata</taxon>
        <taxon>Ditrysia</taxon>
        <taxon>Papilionoidea</taxon>
        <taxon>Nymphalidae</taxon>
        <taxon>Danainae</taxon>
        <taxon>Danaini</taxon>
        <taxon>Danaina</taxon>
        <taxon>Danaus</taxon>
        <taxon>Anosia</taxon>
    </lineage>
</organism>
<accession>A0A8J2QXZ3</accession>
<evidence type="ECO:0000313" key="2">
    <source>
        <dbReference type="EMBL" id="CAG9576171.1"/>
    </source>
</evidence>
<dbReference type="InterPro" id="IPR010562">
    <property type="entry name" value="Haemolymph_juvenile_hormone-bd"/>
</dbReference>
<dbReference type="EMBL" id="CAKASE010000074">
    <property type="protein sequence ID" value="CAG9576171.1"/>
    <property type="molecule type" value="Genomic_DNA"/>
</dbReference>
<keyword evidence="1" id="KW-0732">Signal</keyword>